<dbReference type="Gene3D" id="1.10.530.10">
    <property type="match status" value="1"/>
</dbReference>
<dbReference type="CDD" id="cd00325">
    <property type="entry name" value="chitinase_GH19"/>
    <property type="match status" value="1"/>
</dbReference>
<proteinExistence type="predicted"/>
<feature type="compositionally biased region" description="Low complexity" evidence="3">
    <location>
        <begin position="105"/>
        <end position="117"/>
    </location>
</feature>
<feature type="region of interest" description="Disordered" evidence="3">
    <location>
        <begin position="46"/>
        <end position="127"/>
    </location>
</feature>
<dbReference type="AlphaFoldDB" id="A0A1R1XHU8"/>
<sequence length="322" mass="34147">MYSSVKKVMIITALVSLSMIPIDSFPIANNYDKALSNNIILKRQNRNTYRENQSANSGRNTDGKSGGSKSSYQDISEDVLIGNSGGNSDKNSGNSGNGGSGGSGNNNNNNANKGGSNTDQSGGSSGEIDCNKFNQAVTSAGYGQPGSDKCQAFLNGFSIGGISSNTEAAMFLSQILWESDGLSTKEEYYCRTNDCSSAYASSSDVSGKVYGGRGYIQLTWSSNYAAASKAIYGDDRLLKNPELVSASEDASWAVSFWYWNAIVKTDPGISEGKFGASTNMINGALECRGSNTDKAKKRFEIYKKVLAVFSPGTTPIESGCYN</sequence>
<keyword evidence="7" id="KW-1185">Reference proteome</keyword>
<dbReference type="EMBL" id="LSSM01004737">
    <property type="protein sequence ID" value="OMJ14225.1"/>
    <property type="molecule type" value="Genomic_DNA"/>
</dbReference>
<feature type="domain" description="Glycoside hydrolase family 19 catalytic" evidence="5">
    <location>
        <begin position="165"/>
        <end position="267"/>
    </location>
</feature>
<evidence type="ECO:0000256" key="3">
    <source>
        <dbReference type="SAM" id="MobiDB-lite"/>
    </source>
</evidence>
<evidence type="ECO:0000313" key="7">
    <source>
        <dbReference type="Proteomes" id="UP000187429"/>
    </source>
</evidence>
<dbReference type="SUPFAM" id="SSF53955">
    <property type="entry name" value="Lysozyme-like"/>
    <property type="match status" value="1"/>
</dbReference>
<dbReference type="GO" id="GO:0006952">
    <property type="term" value="P:defense response"/>
    <property type="evidence" value="ECO:0007669"/>
    <property type="project" value="UniProtKB-KW"/>
</dbReference>
<dbReference type="Pfam" id="PF00182">
    <property type="entry name" value="Glyco_hydro_19"/>
    <property type="match status" value="1"/>
</dbReference>
<reference evidence="7" key="1">
    <citation type="submission" date="2017-01" db="EMBL/GenBank/DDBJ databases">
        <authorList>
            <person name="Wang Y."/>
            <person name="White M."/>
            <person name="Kvist S."/>
            <person name="Moncalvo J.-M."/>
        </authorList>
    </citation>
    <scope>NUCLEOTIDE SEQUENCE [LARGE SCALE GENOMIC DNA]</scope>
    <source>
        <strain evidence="7">ID-206-W2</strain>
    </source>
</reference>
<dbReference type="Proteomes" id="UP000187429">
    <property type="component" value="Unassembled WGS sequence"/>
</dbReference>
<dbReference type="GO" id="GO:0016998">
    <property type="term" value="P:cell wall macromolecule catabolic process"/>
    <property type="evidence" value="ECO:0007669"/>
    <property type="project" value="InterPro"/>
</dbReference>
<organism evidence="6 7">
    <name type="scientific">Smittium culicis</name>
    <dbReference type="NCBI Taxonomy" id="133412"/>
    <lineage>
        <taxon>Eukaryota</taxon>
        <taxon>Fungi</taxon>
        <taxon>Fungi incertae sedis</taxon>
        <taxon>Zoopagomycota</taxon>
        <taxon>Kickxellomycotina</taxon>
        <taxon>Harpellomycetes</taxon>
        <taxon>Harpellales</taxon>
        <taxon>Legeriomycetaceae</taxon>
        <taxon>Smittium</taxon>
    </lineage>
</organism>
<feature type="compositionally biased region" description="Gly residues" evidence="3">
    <location>
        <begin position="95"/>
        <end position="104"/>
    </location>
</feature>
<feature type="chain" id="PRO_5012277558" evidence="4">
    <location>
        <begin position="25"/>
        <end position="322"/>
    </location>
</feature>
<dbReference type="InterPro" id="IPR023346">
    <property type="entry name" value="Lysozyme-like_dom_sf"/>
</dbReference>
<protein>
    <submittedName>
        <fullName evidence="6">Acidic endochitinase SP2</fullName>
    </submittedName>
</protein>
<accession>A0A1R1XHU8</accession>
<dbReference type="GO" id="GO:0004568">
    <property type="term" value="F:chitinase activity"/>
    <property type="evidence" value="ECO:0007669"/>
    <property type="project" value="InterPro"/>
</dbReference>
<feature type="signal peptide" evidence="4">
    <location>
        <begin position="1"/>
        <end position="24"/>
    </location>
</feature>
<dbReference type="PANTHER" id="PTHR22595">
    <property type="entry name" value="CHITINASE-RELATED"/>
    <property type="match status" value="1"/>
</dbReference>
<comment type="caution">
    <text evidence="6">The sequence shown here is derived from an EMBL/GenBank/DDBJ whole genome shotgun (WGS) entry which is preliminary data.</text>
</comment>
<evidence type="ECO:0000256" key="1">
    <source>
        <dbReference type="ARBA" id="ARBA00022821"/>
    </source>
</evidence>
<keyword evidence="1" id="KW-0611">Plant defense</keyword>
<evidence type="ECO:0000256" key="2">
    <source>
        <dbReference type="ARBA" id="ARBA00023157"/>
    </source>
</evidence>
<gene>
    <name evidence="6" type="ORF">AYI69_g8683</name>
</gene>
<evidence type="ECO:0000313" key="6">
    <source>
        <dbReference type="EMBL" id="OMJ14225.1"/>
    </source>
</evidence>
<name>A0A1R1XHU8_9FUNG</name>
<dbReference type="PANTHER" id="PTHR22595:SF79">
    <property type="entry name" value="CHITINASE 12"/>
    <property type="match status" value="1"/>
</dbReference>
<evidence type="ECO:0000256" key="4">
    <source>
        <dbReference type="SAM" id="SignalP"/>
    </source>
</evidence>
<evidence type="ECO:0000259" key="5">
    <source>
        <dbReference type="Pfam" id="PF00182"/>
    </source>
</evidence>
<keyword evidence="2" id="KW-1015">Disulfide bond</keyword>
<dbReference type="InterPro" id="IPR000726">
    <property type="entry name" value="Glyco_hydro_19_cat"/>
</dbReference>
<dbReference type="OrthoDB" id="5985073at2759"/>
<dbReference type="GO" id="GO:0006032">
    <property type="term" value="P:chitin catabolic process"/>
    <property type="evidence" value="ECO:0007669"/>
    <property type="project" value="InterPro"/>
</dbReference>
<feature type="compositionally biased region" description="Polar residues" evidence="3">
    <location>
        <begin position="46"/>
        <end position="60"/>
    </location>
</feature>
<keyword evidence="4" id="KW-0732">Signal</keyword>